<gene>
    <name evidence="1" type="ORF">TNCT_424821</name>
</gene>
<reference evidence="1" key="1">
    <citation type="submission" date="2020-07" db="EMBL/GenBank/DDBJ databases">
        <title>Multicomponent nature underlies the extraordinary mechanical properties of spider dragline silk.</title>
        <authorList>
            <person name="Kono N."/>
            <person name="Nakamura H."/>
            <person name="Mori M."/>
            <person name="Yoshida Y."/>
            <person name="Ohtoshi R."/>
            <person name="Malay A.D."/>
            <person name="Moran D.A.P."/>
            <person name="Tomita M."/>
            <person name="Numata K."/>
            <person name="Arakawa K."/>
        </authorList>
    </citation>
    <scope>NUCLEOTIDE SEQUENCE</scope>
</reference>
<keyword evidence="2" id="KW-1185">Reference proteome</keyword>
<evidence type="ECO:0000313" key="2">
    <source>
        <dbReference type="Proteomes" id="UP000887116"/>
    </source>
</evidence>
<dbReference type="Proteomes" id="UP000887116">
    <property type="component" value="Unassembled WGS sequence"/>
</dbReference>
<protein>
    <submittedName>
        <fullName evidence="1">Uncharacterized protein</fullName>
    </submittedName>
</protein>
<dbReference type="AlphaFoldDB" id="A0A8X6G8Z3"/>
<sequence length="80" mass="9292">MKLPDYLYIKHEILMHNFHTIVVKTNATKFDSFLRETCVAIELTGQIGQIARSFVSMRSDRCNHSVLLQGLDYPISHLER</sequence>
<name>A0A8X6G8Z3_TRICU</name>
<dbReference type="EMBL" id="BMAO01005171">
    <property type="protein sequence ID" value="GFQ99685.1"/>
    <property type="molecule type" value="Genomic_DNA"/>
</dbReference>
<accession>A0A8X6G8Z3</accession>
<comment type="caution">
    <text evidence="1">The sequence shown here is derived from an EMBL/GenBank/DDBJ whole genome shotgun (WGS) entry which is preliminary data.</text>
</comment>
<evidence type="ECO:0000313" key="1">
    <source>
        <dbReference type="EMBL" id="GFQ99685.1"/>
    </source>
</evidence>
<organism evidence="1 2">
    <name type="scientific">Trichonephila clavata</name>
    <name type="common">Joro spider</name>
    <name type="synonym">Nephila clavata</name>
    <dbReference type="NCBI Taxonomy" id="2740835"/>
    <lineage>
        <taxon>Eukaryota</taxon>
        <taxon>Metazoa</taxon>
        <taxon>Ecdysozoa</taxon>
        <taxon>Arthropoda</taxon>
        <taxon>Chelicerata</taxon>
        <taxon>Arachnida</taxon>
        <taxon>Araneae</taxon>
        <taxon>Araneomorphae</taxon>
        <taxon>Entelegynae</taxon>
        <taxon>Araneoidea</taxon>
        <taxon>Nephilidae</taxon>
        <taxon>Trichonephila</taxon>
    </lineage>
</organism>
<proteinExistence type="predicted"/>